<evidence type="ECO:0000313" key="2">
    <source>
        <dbReference type="EMBL" id="GEO08732.1"/>
    </source>
</evidence>
<dbReference type="OrthoDB" id="9554463at2"/>
<keyword evidence="3" id="KW-1185">Reference proteome</keyword>
<gene>
    <name evidence="2" type="ORF">SAE01_12280</name>
</gene>
<organism evidence="2 3">
    <name type="scientific">Segetibacter aerophilus</name>
    <dbReference type="NCBI Taxonomy" id="670293"/>
    <lineage>
        <taxon>Bacteria</taxon>
        <taxon>Pseudomonadati</taxon>
        <taxon>Bacteroidota</taxon>
        <taxon>Chitinophagia</taxon>
        <taxon>Chitinophagales</taxon>
        <taxon>Chitinophagaceae</taxon>
        <taxon>Segetibacter</taxon>
    </lineage>
</organism>
<dbReference type="RefSeq" id="WP_147202799.1">
    <property type="nucleotide sequence ID" value="NZ_BJYT01000004.1"/>
</dbReference>
<feature type="transmembrane region" description="Helical" evidence="1">
    <location>
        <begin position="35"/>
        <end position="55"/>
    </location>
</feature>
<evidence type="ECO:0000313" key="3">
    <source>
        <dbReference type="Proteomes" id="UP000321513"/>
    </source>
</evidence>
<feature type="transmembrane region" description="Helical" evidence="1">
    <location>
        <begin position="61"/>
        <end position="85"/>
    </location>
</feature>
<name>A0A512B9V3_9BACT</name>
<accession>A0A512B9V3</accession>
<dbReference type="AlphaFoldDB" id="A0A512B9V3"/>
<reference evidence="2 3" key="1">
    <citation type="submission" date="2019-07" db="EMBL/GenBank/DDBJ databases">
        <title>Whole genome shotgun sequence of Segetibacter aerophilus NBRC 106135.</title>
        <authorList>
            <person name="Hosoyama A."/>
            <person name="Uohara A."/>
            <person name="Ohji S."/>
            <person name="Ichikawa N."/>
        </authorList>
    </citation>
    <scope>NUCLEOTIDE SEQUENCE [LARGE SCALE GENOMIC DNA]</scope>
    <source>
        <strain evidence="2 3">NBRC 106135</strain>
    </source>
</reference>
<dbReference type="Proteomes" id="UP000321513">
    <property type="component" value="Unassembled WGS sequence"/>
</dbReference>
<feature type="transmembrane region" description="Helical" evidence="1">
    <location>
        <begin position="169"/>
        <end position="190"/>
    </location>
</feature>
<keyword evidence="1" id="KW-1133">Transmembrane helix</keyword>
<feature type="transmembrane region" description="Helical" evidence="1">
    <location>
        <begin position="142"/>
        <end position="163"/>
    </location>
</feature>
<sequence length="208" mass="24890">MKTTDSTNINQDFVTEEFRQAWTHYRHLEEGRVKAMNFFYTVLFAVVGLSLTVIKDFDKRYLTWVLLGIFVLFFCLNIFSLYIYLNIKKTGFVLRHYEDVMRRVRIMMYDNSYTYDSLFNIRDRQHNVLNLKVFSAQYSAEYILILFMYLIDMIILGLVLKYYPSLSLLFFMSIALILAFLFIAKTILIYKGSKKVTQKSDFDVYRLK</sequence>
<comment type="caution">
    <text evidence="2">The sequence shown here is derived from an EMBL/GenBank/DDBJ whole genome shotgun (WGS) entry which is preliminary data.</text>
</comment>
<keyword evidence="1" id="KW-0472">Membrane</keyword>
<dbReference type="EMBL" id="BJYT01000004">
    <property type="protein sequence ID" value="GEO08732.1"/>
    <property type="molecule type" value="Genomic_DNA"/>
</dbReference>
<proteinExistence type="predicted"/>
<protein>
    <submittedName>
        <fullName evidence="2">Uncharacterized protein</fullName>
    </submittedName>
</protein>
<evidence type="ECO:0000256" key="1">
    <source>
        <dbReference type="SAM" id="Phobius"/>
    </source>
</evidence>
<keyword evidence="1" id="KW-0812">Transmembrane</keyword>